<feature type="compositionally biased region" description="Pro residues" evidence="1">
    <location>
        <begin position="1"/>
        <end position="10"/>
    </location>
</feature>
<dbReference type="PANTHER" id="PTHR37994">
    <property type="entry name" value="ARAE_2_N DOMAIN-CONTAINING PROTEIN-RELATED"/>
    <property type="match status" value="1"/>
</dbReference>
<feature type="region of interest" description="Disordered" evidence="1">
    <location>
        <begin position="1"/>
        <end position="67"/>
    </location>
</feature>
<feature type="region of interest" description="Disordered" evidence="1">
    <location>
        <begin position="799"/>
        <end position="837"/>
    </location>
</feature>
<sequence length="1134" mass="123170">MQQTEPPNPPATMANRSDSYPPRPATPSPADSASVSERRPSFHDQRHGREDEGHERFGPGGDRPDHRKQASLAFATDGDEGHGTTDKQPRPWSRYRADLSSLSQKLLAHRWFKWIRPKLTWGQLKPVVRTAISSWIGLVLLLIVPVERALGYGAFFLLIVGFMIPPHEPIVQTLEKYLYLFFFAGVAWIWVILAVLIAGATRDAPNAYKVAAAEAKWAHLKQSDPVKYAQRVIFEAPYLQAKPAVVYAIFLATGTGALVRPYVPTPLTLQLWWKLQTQPNPATFPLVLSCILIDISLTTAVFYPSNTYTSGLIFFLPMAVQAGIGALCSVVIFPESVGHSFQSKLLGILAPLVSAMESIDVLFAGVERGVVKRAERADHSVDHSHDHSVDPSPNPSLDPSLHHSLSHRSLRSLSSLSSWTRQSKAIRATLLQSLAGLAPLRAQQRYLAVDIRYSRLSGEDLRNLFDGLAVVQARSGGLAFFFDVVATNTEHSHLDSSAWAVEQVSRPASVRMPAPDTPTPDTPALDTPTLDVQPSATPRRTHLAGRWSGSSHALAALSALAALHLDPPKTPQPVGVDTETALAQLATLAAVCRPVVRSSQAVLSAATRWILGANRAPTEASARALADATAELHDALDAFRRSRRATIQPYRHLFDPSHPAEPPRVSPRPRSRLTRRSTPAACSNTLSPTTTSSNAPDADADDDTFDVLGDATQRDPEVRPFDRPALNVLARVVRPLDVFRSRGFLYALKAGVLGALTTLPNFVAAQLSGYGCGCSLLTTAALAVYSVCLVPPTLLTRRRATRPRPGSDASSRPSGAASPAWPSGESPPSGARSHPRYIGSGSSSGNPSYYNGTLGPLTYAQWGWDVAWRRFLCVLIGITAAWLFAYIPPVFSAKRAVRRSYAQAIGVAGNILCDVLSDANDPHDRLRENDAVRKHLVAWRSKLNRLGSRHVNATREVSLRGQWPEERYEALLETLQDTFSLLSQLHHVLVQLDRPWRRALLARTRLSDPLFLGDVLVVLSVCSTALRTGTALPQITPSPLLARFRMGKTKGLDIPLGVVDGIPSRVTVDVLESDEYMRYALGITTTFSLVSRLDRMVAVGRELSYSRASARAGLGGVVGGVGGVGGVGVDSVGW</sequence>
<feature type="region of interest" description="Disordered" evidence="1">
    <location>
        <begin position="375"/>
        <end position="403"/>
    </location>
</feature>
<dbReference type="InterPro" id="IPR018820">
    <property type="entry name" value="BRE4-related_DUF2421"/>
</dbReference>
<reference evidence="5" key="2">
    <citation type="journal article" date="2022" name="Elife">
        <title>Obligate sexual reproduction of a homothallic fungus closely related to the Cryptococcus pathogenic species complex.</title>
        <authorList>
            <person name="Passer A.R."/>
            <person name="Clancey S.A."/>
            <person name="Shea T."/>
            <person name="David-Palma M."/>
            <person name="Averette A.F."/>
            <person name="Boekhout T."/>
            <person name="Porcel B.M."/>
            <person name="Nowrousian M."/>
            <person name="Cuomo C.A."/>
            <person name="Sun S."/>
            <person name="Heitman J."/>
            <person name="Coelho M.A."/>
        </authorList>
    </citation>
    <scope>NUCLEOTIDE SEQUENCE</scope>
    <source>
        <strain evidence="5">CBS 7841</strain>
    </source>
</reference>
<feature type="transmembrane region" description="Helical" evidence="2">
    <location>
        <begin position="284"/>
        <end position="305"/>
    </location>
</feature>
<reference evidence="5" key="3">
    <citation type="submission" date="2024-01" db="EMBL/GenBank/DDBJ databases">
        <authorList>
            <person name="Coelho M.A."/>
            <person name="David-Palma M."/>
            <person name="Shea T."/>
            <person name="Sun S."/>
            <person name="Cuomo C.A."/>
            <person name="Heitman J."/>
        </authorList>
    </citation>
    <scope>NUCLEOTIDE SEQUENCE</scope>
    <source>
        <strain evidence="5">CBS 7841</strain>
    </source>
</reference>
<feature type="transmembrane region" description="Helical" evidence="2">
    <location>
        <begin position="149"/>
        <end position="165"/>
    </location>
</feature>
<keyword evidence="2" id="KW-0812">Transmembrane</keyword>
<feature type="compositionally biased region" description="Low complexity" evidence="1">
    <location>
        <begin position="803"/>
        <end position="831"/>
    </location>
</feature>
<evidence type="ECO:0000259" key="3">
    <source>
        <dbReference type="Pfam" id="PF10334"/>
    </source>
</evidence>
<evidence type="ECO:0000259" key="4">
    <source>
        <dbReference type="Pfam" id="PF10337"/>
    </source>
</evidence>
<feature type="region of interest" description="Disordered" evidence="1">
    <location>
        <begin position="73"/>
        <end position="92"/>
    </location>
</feature>
<feature type="transmembrane region" description="Helical" evidence="2">
    <location>
        <begin position="345"/>
        <end position="366"/>
    </location>
</feature>
<feature type="transmembrane region" description="Helical" evidence="2">
    <location>
        <begin position="126"/>
        <end position="143"/>
    </location>
</feature>
<evidence type="ECO:0000313" key="5">
    <source>
        <dbReference type="EMBL" id="WVN90376.1"/>
    </source>
</evidence>
<dbReference type="GeneID" id="91089821"/>
<feature type="transmembrane region" description="Helical" evidence="2">
    <location>
        <begin position="177"/>
        <end position="200"/>
    </location>
</feature>
<gene>
    <name evidence="5" type="ORF">L203_105612</name>
</gene>
<feature type="transmembrane region" description="Helical" evidence="2">
    <location>
        <begin position="776"/>
        <end position="795"/>
    </location>
</feature>
<keyword evidence="6" id="KW-1185">Reference proteome</keyword>
<dbReference type="KEGG" id="cdep:91089821"/>
<keyword evidence="2" id="KW-1133">Transmembrane helix</keyword>
<evidence type="ECO:0000256" key="1">
    <source>
        <dbReference type="SAM" id="MobiDB-lite"/>
    </source>
</evidence>
<dbReference type="AlphaFoldDB" id="A0AAJ8M483"/>
<feature type="transmembrane region" description="Helical" evidence="2">
    <location>
        <begin position="871"/>
        <end position="891"/>
    </location>
</feature>
<organism evidence="5 6">
    <name type="scientific">Cryptococcus depauperatus CBS 7841</name>
    <dbReference type="NCBI Taxonomy" id="1295531"/>
    <lineage>
        <taxon>Eukaryota</taxon>
        <taxon>Fungi</taxon>
        <taxon>Dikarya</taxon>
        <taxon>Basidiomycota</taxon>
        <taxon>Agaricomycotina</taxon>
        <taxon>Tremellomycetes</taxon>
        <taxon>Tremellales</taxon>
        <taxon>Cryptococcaceae</taxon>
        <taxon>Cryptococcus</taxon>
    </lineage>
</organism>
<feature type="region of interest" description="Disordered" evidence="1">
    <location>
        <begin position="508"/>
        <end position="536"/>
    </location>
</feature>
<dbReference type="Pfam" id="PF10337">
    <property type="entry name" value="ArAE_2_N"/>
    <property type="match status" value="1"/>
</dbReference>
<accession>A0AAJ8M483</accession>
<dbReference type="Pfam" id="PF10334">
    <property type="entry name" value="BRE4"/>
    <property type="match status" value="1"/>
</dbReference>
<feature type="domain" description="Putative ER transporter 6TM N-terminal" evidence="4">
    <location>
        <begin position="113"/>
        <end position="491"/>
    </location>
</feature>
<reference evidence="5" key="1">
    <citation type="submission" date="2016-06" db="EMBL/GenBank/DDBJ databases">
        <authorList>
            <person name="Cuomo C."/>
            <person name="Litvintseva A."/>
            <person name="Heitman J."/>
            <person name="Chen Y."/>
            <person name="Sun S."/>
            <person name="Springer D."/>
            <person name="Dromer F."/>
            <person name="Young S."/>
            <person name="Zeng Q."/>
            <person name="Chapman S."/>
            <person name="Gujja S."/>
            <person name="Saif S."/>
            <person name="Birren B."/>
        </authorList>
    </citation>
    <scope>NUCLEOTIDE SEQUENCE</scope>
    <source>
        <strain evidence="5">CBS 7841</strain>
    </source>
</reference>
<feature type="transmembrane region" description="Helical" evidence="2">
    <location>
        <begin position="244"/>
        <end position="263"/>
    </location>
</feature>
<feature type="compositionally biased region" description="Low complexity" evidence="1">
    <location>
        <begin position="522"/>
        <end position="531"/>
    </location>
</feature>
<evidence type="ECO:0000313" key="6">
    <source>
        <dbReference type="Proteomes" id="UP000094043"/>
    </source>
</evidence>
<dbReference type="PANTHER" id="PTHR37994:SF1">
    <property type="entry name" value="ER TRANSPORTER 6TM N-TERMINAL DOMAIN-CONTAINING PROTEIN"/>
    <property type="match status" value="1"/>
</dbReference>
<dbReference type="EMBL" id="CP143790">
    <property type="protein sequence ID" value="WVN90376.1"/>
    <property type="molecule type" value="Genomic_DNA"/>
</dbReference>
<evidence type="ECO:0000256" key="2">
    <source>
        <dbReference type="SAM" id="Phobius"/>
    </source>
</evidence>
<proteinExistence type="predicted"/>
<feature type="compositionally biased region" description="Basic and acidic residues" evidence="1">
    <location>
        <begin position="375"/>
        <end position="389"/>
    </location>
</feature>
<feature type="region of interest" description="Disordered" evidence="1">
    <location>
        <begin position="650"/>
        <end position="708"/>
    </location>
</feature>
<name>A0AAJ8M483_9TREE</name>
<feature type="domain" description="DUF2421" evidence="3">
    <location>
        <begin position="888"/>
        <end position="1099"/>
    </location>
</feature>
<feature type="compositionally biased region" description="Low complexity" evidence="1">
    <location>
        <begin position="676"/>
        <end position="697"/>
    </location>
</feature>
<dbReference type="RefSeq" id="XP_066071076.1">
    <property type="nucleotide sequence ID" value="XM_066214979.1"/>
</dbReference>
<dbReference type="InterPro" id="IPR018823">
    <property type="entry name" value="ArAE_2_N"/>
</dbReference>
<feature type="compositionally biased region" description="Basic and acidic residues" evidence="1">
    <location>
        <begin position="36"/>
        <end position="67"/>
    </location>
</feature>
<evidence type="ECO:0008006" key="7">
    <source>
        <dbReference type="Google" id="ProtNLM"/>
    </source>
</evidence>
<feature type="transmembrane region" description="Helical" evidence="2">
    <location>
        <begin position="311"/>
        <end position="333"/>
    </location>
</feature>
<dbReference type="Proteomes" id="UP000094043">
    <property type="component" value="Chromosome 7"/>
</dbReference>
<protein>
    <recommendedName>
        <fullName evidence="7">ER transporter 6TM N-terminal domain-containing protein</fullName>
    </recommendedName>
</protein>
<feature type="compositionally biased region" description="Basic and acidic residues" evidence="1">
    <location>
        <begin position="79"/>
        <end position="89"/>
    </location>
</feature>
<keyword evidence="2" id="KW-0472">Membrane</keyword>